<dbReference type="PROSITE" id="PS00888">
    <property type="entry name" value="CNMP_BINDING_1"/>
    <property type="match status" value="1"/>
</dbReference>
<dbReference type="OrthoDB" id="417078at2759"/>
<evidence type="ECO:0000256" key="12">
    <source>
        <dbReference type="ARBA" id="ARBA00037198"/>
    </source>
</evidence>
<dbReference type="Gene3D" id="2.60.120.10">
    <property type="entry name" value="Jelly Rolls"/>
    <property type="match status" value="1"/>
</dbReference>
<dbReference type="Gene3D" id="1.20.890.10">
    <property type="entry name" value="cAMP-dependent protein kinase regulatory subunit, dimerization-anchoring domain"/>
    <property type="match status" value="1"/>
</dbReference>
<accession>Q4TGP1</accession>
<keyword evidence="9" id="KW-0547">Nucleotide-binding</keyword>
<dbReference type="CDD" id="cd00038">
    <property type="entry name" value="CAP_ED"/>
    <property type="match status" value="1"/>
</dbReference>
<reference evidence="16" key="1">
    <citation type="journal article" date="2004" name="Nature">
        <title>Genome duplication in the teleost fish Tetraodon nigroviridis reveals the early vertebrate proto-karyotype.</title>
        <authorList>
            <person name="Jaillon O."/>
            <person name="Aury J.-M."/>
            <person name="Brunet F."/>
            <person name="Petit J.-L."/>
            <person name="Stange-Thomann N."/>
            <person name="Mauceli E."/>
            <person name="Bouneau L."/>
            <person name="Fischer C."/>
            <person name="Ozouf-Costaz C."/>
            <person name="Bernot A."/>
            <person name="Nicaud S."/>
            <person name="Jaffe D."/>
            <person name="Fisher S."/>
            <person name="Lutfalla G."/>
            <person name="Dossat C."/>
            <person name="Segurens B."/>
            <person name="Dasilva C."/>
            <person name="Salanoubat M."/>
            <person name="Levy M."/>
            <person name="Boudet N."/>
            <person name="Castellano S."/>
            <person name="Anthouard V."/>
            <person name="Jubin C."/>
            <person name="Castelli V."/>
            <person name="Katinka M."/>
            <person name="Vacherie B."/>
            <person name="Biemont C."/>
            <person name="Skalli Z."/>
            <person name="Cattolico L."/>
            <person name="Poulain J."/>
            <person name="De Berardinis V."/>
            <person name="Cruaud C."/>
            <person name="Duprat S."/>
            <person name="Brottier P."/>
            <person name="Coutanceau J.-P."/>
            <person name="Gouzy J."/>
            <person name="Parra G."/>
            <person name="Lardier G."/>
            <person name="Chapple C."/>
            <person name="McKernan K.J."/>
            <person name="McEwan P."/>
            <person name="Bosak S."/>
            <person name="Kellis M."/>
            <person name="Volff J.-N."/>
            <person name="Guigo R."/>
            <person name="Zody M.C."/>
            <person name="Mesirov J."/>
            <person name="Lindblad-Toh K."/>
            <person name="Birren B."/>
            <person name="Nusbaum C."/>
            <person name="Kahn D."/>
            <person name="Robinson-Rechavi M."/>
            <person name="Laudet V."/>
            <person name="Schachter V."/>
            <person name="Quetier F."/>
            <person name="Saurin W."/>
            <person name="Scarpelli C."/>
            <person name="Wincker P."/>
            <person name="Lander E.S."/>
            <person name="Weissenbach J."/>
            <person name="Roest Crollius H."/>
        </authorList>
    </citation>
    <scope>NUCLEOTIDE SEQUENCE [LARGE SCALE GENOMIC DNA]</scope>
</reference>
<reference evidence="16" key="2">
    <citation type="submission" date="2004-02" db="EMBL/GenBank/DDBJ databases">
        <authorList>
            <consortium name="Genoscope"/>
            <consortium name="Whitehead Institute Centre for Genome Research"/>
        </authorList>
    </citation>
    <scope>NUCLEOTIDE SEQUENCE</scope>
</reference>
<keyword evidence="10" id="KW-0472">Membrane</keyword>
<feature type="region of interest" description="Disordered" evidence="14">
    <location>
        <begin position="44"/>
        <end position="120"/>
    </location>
</feature>
<evidence type="ECO:0000256" key="10">
    <source>
        <dbReference type="ARBA" id="ARBA00023136"/>
    </source>
</evidence>
<evidence type="ECO:0000256" key="11">
    <source>
        <dbReference type="ARBA" id="ARBA00023149"/>
    </source>
</evidence>
<dbReference type="SUPFAM" id="SSF47391">
    <property type="entry name" value="Dimerization-anchoring domain of cAMP-dependent PK regulatory subunit"/>
    <property type="match status" value="1"/>
</dbReference>
<dbReference type="InterPro" id="IPR000595">
    <property type="entry name" value="cNMP-bd_dom"/>
</dbReference>
<dbReference type="SUPFAM" id="SSF51206">
    <property type="entry name" value="cAMP-binding domain-like"/>
    <property type="match status" value="1"/>
</dbReference>
<comment type="subcellular location">
    <subcellularLocation>
        <location evidence="1">Cell membrane</location>
    </subcellularLocation>
    <subcellularLocation>
        <location evidence="2">Cytoplasm</location>
    </subcellularLocation>
</comment>
<dbReference type="EMBL" id="CAAE01003574">
    <property type="protein sequence ID" value="CAF87941.1"/>
    <property type="molecule type" value="Genomic_DNA"/>
</dbReference>
<organism evidence="16">
    <name type="scientific">Tetraodon nigroviridis</name>
    <name type="common">Spotted green pufferfish</name>
    <name type="synonym">Chelonodon nigroviridis</name>
    <dbReference type="NCBI Taxonomy" id="99883"/>
    <lineage>
        <taxon>Eukaryota</taxon>
        <taxon>Metazoa</taxon>
        <taxon>Chordata</taxon>
        <taxon>Craniata</taxon>
        <taxon>Vertebrata</taxon>
        <taxon>Euteleostomi</taxon>
        <taxon>Actinopterygii</taxon>
        <taxon>Neopterygii</taxon>
        <taxon>Teleostei</taxon>
        <taxon>Neoteleostei</taxon>
        <taxon>Acanthomorphata</taxon>
        <taxon>Eupercaria</taxon>
        <taxon>Tetraodontiformes</taxon>
        <taxon>Tetradontoidea</taxon>
        <taxon>Tetraodontidae</taxon>
        <taxon>Tetraodon</taxon>
    </lineage>
</organism>
<dbReference type="PROSITE" id="PS50042">
    <property type="entry name" value="CNMP_BINDING_3"/>
    <property type="match status" value="1"/>
</dbReference>
<dbReference type="PANTHER" id="PTHR11635:SF153">
    <property type="entry name" value="CAMP-DEPENDENT PROTEIN KINASE TYPE II-ALPHA REGULATORY SUBUNIT"/>
    <property type="match status" value="1"/>
</dbReference>
<comment type="function">
    <text evidence="12">Regulatory subunit of the cAMP-dependent protein kinases involved in cAMP signaling in cells. Type II regulatory chains mediate membrane association by binding to anchoring proteins, including the MAP2 kinase.</text>
</comment>
<name>Q4TGP1_TETNG</name>
<keyword evidence="11" id="KW-0114">cAMP</keyword>
<comment type="similarity">
    <text evidence="3">Belongs to the cAMP-dependent kinase regulatory chain family.</text>
</comment>
<keyword evidence="8" id="KW-0677">Repeat</keyword>
<dbReference type="InterPro" id="IPR003117">
    <property type="entry name" value="cAMP_dep_PK_reg_su_I/II_a/b"/>
</dbReference>
<evidence type="ECO:0000256" key="13">
    <source>
        <dbReference type="ARBA" id="ARBA00041039"/>
    </source>
</evidence>
<evidence type="ECO:0000256" key="14">
    <source>
        <dbReference type="SAM" id="MobiDB-lite"/>
    </source>
</evidence>
<dbReference type="InterPro" id="IPR018490">
    <property type="entry name" value="cNMP-bd_dom_sf"/>
</dbReference>
<evidence type="ECO:0000256" key="3">
    <source>
        <dbReference type="ARBA" id="ARBA00005753"/>
    </source>
</evidence>
<evidence type="ECO:0000256" key="1">
    <source>
        <dbReference type="ARBA" id="ARBA00004236"/>
    </source>
</evidence>
<keyword evidence="5" id="KW-0963">Cytoplasm</keyword>
<dbReference type="GO" id="GO:0005829">
    <property type="term" value="C:cytosol"/>
    <property type="evidence" value="ECO:0007669"/>
    <property type="project" value="TreeGrafter"/>
</dbReference>
<proteinExistence type="inferred from homology"/>
<comment type="caution">
    <text evidence="16">The sequence shown here is derived from an EMBL/GenBank/DDBJ whole genome shotgun (WGS) entry which is preliminary data.</text>
</comment>
<feature type="compositionally biased region" description="Acidic residues" evidence="14">
    <location>
        <begin position="101"/>
        <end position="110"/>
    </location>
</feature>
<evidence type="ECO:0000256" key="6">
    <source>
        <dbReference type="ARBA" id="ARBA00022553"/>
    </source>
</evidence>
<dbReference type="SMART" id="SM00394">
    <property type="entry name" value="RIIa"/>
    <property type="match status" value="1"/>
</dbReference>
<dbReference type="GO" id="GO:0005886">
    <property type="term" value="C:plasma membrane"/>
    <property type="evidence" value="ECO:0007669"/>
    <property type="project" value="UniProtKB-SubCell"/>
</dbReference>
<evidence type="ECO:0000313" key="16">
    <source>
        <dbReference type="EMBL" id="CAF87941.1"/>
    </source>
</evidence>
<dbReference type="KEGG" id="tng:GSTEN00001002G001"/>
<dbReference type="InterPro" id="IPR050503">
    <property type="entry name" value="cAMP-dep_PK_reg_su-like"/>
</dbReference>
<dbReference type="GO" id="GO:0004862">
    <property type="term" value="F:cAMP-dependent protein kinase inhibitor activity"/>
    <property type="evidence" value="ECO:0007669"/>
    <property type="project" value="TreeGrafter"/>
</dbReference>
<feature type="domain" description="Cyclic nucleotide-binding" evidence="15">
    <location>
        <begin position="135"/>
        <end position="204"/>
    </location>
</feature>
<evidence type="ECO:0000256" key="4">
    <source>
        <dbReference type="ARBA" id="ARBA00022475"/>
    </source>
</evidence>
<gene>
    <name evidence="16" type="ORF">GSTENG00001002001</name>
</gene>
<dbReference type="GO" id="GO:0034236">
    <property type="term" value="F:protein kinase A catalytic subunit binding"/>
    <property type="evidence" value="ECO:0007669"/>
    <property type="project" value="TreeGrafter"/>
</dbReference>
<evidence type="ECO:0000256" key="7">
    <source>
        <dbReference type="ARBA" id="ARBA00022566"/>
    </source>
</evidence>
<evidence type="ECO:0000259" key="15">
    <source>
        <dbReference type="PROSITE" id="PS50042"/>
    </source>
</evidence>
<dbReference type="PRINTS" id="PR00103">
    <property type="entry name" value="CAMPKINASE"/>
</dbReference>
<dbReference type="FunFam" id="1.20.890.10:FF:000002">
    <property type="entry name" value="cAMP-dependent protein kinase type II-alpha regulatory subunit"/>
    <property type="match status" value="1"/>
</dbReference>
<keyword evidence="7" id="KW-0116">cAMP-binding</keyword>
<evidence type="ECO:0000256" key="2">
    <source>
        <dbReference type="ARBA" id="ARBA00004496"/>
    </source>
</evidence>
<protein>
    <recommendedName>
        <fullName evidence="13">cAMP-dependent protein kinase type II-alpha regulatory subunit</fullName>
    </recommendedName>
</protein>
<dbReference type="Pfam" id="PF00027">
    <property type="entry name" value="cNMP_binding"/>
    <property type="match status" value="1"/>
</dbReference>
<dbReference type="Pfam" id="PF02197">
    <property type="entry name" value="RIIa"/>
    <property type="match status" value="1"/>
</dbReference>
<dbReference type="GO" id="GO:0005952">
    <property type="term" value="C:cAMP-dependent protein kinase complex"/>
    <property type="evidence" value="ECO:0007669"/>
    <property type="project" value="InterPro"/>
</dbReference>
<evidence type="ECO:0000256" key="9">
    <source>
        <dbReference type="ARBA" id="ARBA00022741"/>
    </source>
</evidence>
<dbReference type="PANTHER" id="PTHR11635">
    <property type="entry name" value="CAMP-DEPENDENT PROTEIN KINASE REGULATORY CHAIN"/>
    <property type="match status" value="1"/>
</dbReference>
<keyword evidence="4" id="KW-1003">Cell membrane</keyword>
<evidence type="ECO:0000256" key="5">
    <source>
        <dbReference type="ARBA" id="ARBA00022490"/>
    </source>
</evidence>
<dbReference type="AlphaFoldDB" id="Q4TGP1"/>
<keyword evidence="6" id="KW-0597">Phosphoprotein</keyword>
<dbReference type="InterPro" id="IPR014710">
    <property type="entry name" value="RmlC-like_jellyroll"/>
</dbReference>
<dbReference type="InterPro" id="IPR018488">
    <property type="entry name" value="cNMP-bd_CS"/>
</dbReference>
<sequence length="235" mass="27050">MGAVEIPAGLKELLQGYTLEVLRRRPPDLVAFAVQHFTQVLNRRPDDQEVKKPSTGPARKAVTFEPKPSPEEEEEEEEDDPKKSTTGKSNRRVSVCAEAYNPDEDEDEDAEPRVVNPKTDEQRRRLKDACKHILLFKTLDQEQFSEILDAMFEVLVKPQQHIIDQGDDGDNFYVIEKGTFDIFVQKDGASLCVGKYDNKGSFGEWRSCTTRRELPPSWQRRRERCGPWTEPHFTD</sequence>
<evidence type="ECO:0000256" key="8">
    <source>
        <dbReference type="ARBA" id="ARBA00022737"/>
    </source>
</evidence>
<dbReference type="GO" id="GO:0030552">
    <property type="term" value="F:cAMP binding"/>
    <property type="evidence" value="ECO:0007669"/>
    <property type="project" value="UniProtKB-KW"/>
</dbReference>